<dbReference type="PROSITE" id="PS51257">
    <property type="entry name" value="PROKAR_LIPOPROTEIN"/>
    <property type="match status" value="1"/>
</dbReference>
<protein>
    <recommendedName>
        <fullName evidence="5">Lipoprotein</fullName>
    </recommendedName>
</protein>
<proteinExistence type="predicted"/>
<gene>
    <name evidence="3" type="ORF">SAMN05518846_104462</name>
</gene>
<accession>A0A1I3TA61</accession>
<evidence type="ECO:0000313" key="3">
    <source>
        <dbReference type="EMBL" id="SFJ67229.1"/>
    </source>
</evidence>
<dbReference type="EMBL" id="FORT01000004">
    <property type="protein sequence ID" value="SFJ67229.1"/>
    <property type="molecule type" value="Genomic_DNA"/>
</dbReference>
<organism evidence="3 4">
    <name type="scientific">Brevibacillus centrosporus</name>
    <dbReference type="NCBI Taxonomy" id="54910"/>
    <lineage>
        <taxon>Bacteria</taxon>
        <taxon>Bacillati</taxon>
        <taxon>Bacillota</taxon>
        <taxon>Bacilli</taxon>
        <taxon>Bacillales</taxon>
        <taxon>Paenibacillaceae</taxon>
        <taxon>Brevibacillus</taxon>
    </lineage>
</organism>
<dbReference type="RefSeq" id="WP_092267887.1">
    <property type="nucleotide sequence ID" value="NZ_FORT01000004.1"/>
</dbReference>
<feature type="chain" id="PRO_5011773435" description="Lipoprotein" evidence="2">
    <location>
        <begin position="23"/>
        <end position="518"/>
    </location>
</feature>
<feature type="region of interest" description="Disordered" evidence="1">
    <location>
        <begin position="27"/>
        <end position="56"/>
    </location>
</feature>
<evidence type="ECO:0000256" key="1">
    <source>
        <dbReference type="SAM" id="MobiDB-lite"/>
    </source>
</evidence>
<feature type="signal peptide" evidence="2">
    <location>
        <begin position="1"/>
        <end position="22"/>
    </location>
</feature>
<sequence>MRLLRFIPWGWLFLAVILSAAACSPGPVSTGPGGIESPSVPHEPPPANAVPPLSQPAAPAEWHPEEVIFVYDEMKEDVRIQLDEEPQLHSPIRTVVGNTPQSYSFFFREPMDRGSVEAVVRQHAKDTSQIHYVEPSLAFHWVHDRQLRLLVTLAQQPDLNQASPEYWLNAAGAKTQKGRVIADNLDFRAVAVVPSQIWQVSLDGAQLKKVSGFPAPYMASTILDNERRYVLMYRYKQYCECDAHHIPLYAIYDLDKNSLTRYPFELTVNYRGEGTFVADRRGFFYAQPQEGVSVPENEWAIPIKVNGFVHGASFSHNRHYVLLATGPAQQKQDLDLLLVNLETGAQTRLPGAVKGTIPTSEADGLTLPVTFMDDGRYATFIMRKSADSLLEIRQRYDWKTEKVIPWNPPVAEDSWAGYDQSDDGKYQMYFNGGLYQGKDKVGELDRSGVWVPGTHFLAYVNWQEGKAGSLATQSLHIFDADLRQESVILEGLSIGFGVIGASQDGKWLLVHSERDLAN</sequence>
<name>A0A1I3TA61_9BACL</name>
<keyword evidence="2" id="KW-0732">Signal</keyword>
<evidence type="ECO:0000256" key="2">
    <source>
        <dbReference type="SAM" id="SignalP"/>
    </source>
</evidence>
<keyword evidence="4" id="KW-1185">Reference proteome</keyword>
<dbReference type="STRING" id="1884381.SAMN05518846_104462"/>
<reference evidence="4" key="1">
    <citation type="submission" date="2016-10" db="EMBL/GenBank/DDBJ databases">
        <authorList>
            <person name="Varghese N."/>
            <person name="Submissions S."/>
        </authorList>
    </citation>
    <scope>NUCLEOTIDE SEQUENCE [LARGE SCALE GENOMIC DNA]</scope>
    <source>
        <strain evidence="4">OK042</strain>
    </source>
</reference>
<evidence type="ECO:0008006" key="5">
    <source>
        <dbReference type="Google" id="ProtNLM"/>
    </source>
</evidence>
<dbReference type="SUPFAM" id="SSF69304">
    <property type="entry name" value="Tricorn protease N-terminal domain"/>
    <property type="match status" value="1"/>
</dbReference>
<dbReference type="AlphaFoldDB" id="A0A1I3TA61"/>
<evidence type="ECO:0000313" key="4">
    <source>
        <dbReference type="Proteomes" id="UP000198915"/>
    </source>
</evidence>
<dbReference type="Proteomes" id="UP000198915">
    <property type="component" value="Unassembled WGS sequence"/>
</dbReference>